<dbReference type="GO" id="GO:0016887">
    <property type="term" value="F:ATP hydrolysis activity"/>
    <property type="evidence" value="ECO:0007669"/>
    <property type="project" value="InterPro"/>
</dbReference>
<sequence length="310" mass="33450">WYQQRKSENTLAALLQMIPPKTHVIREGKLELVQSADVVTGDILYLRMGDKIPADCYVFSANDFKVDNSSLTGESEPQERGPGNTQRNPLEATNMAFNGTLAISGEAYAVVVRTGDNTVLGQIAGMTAGEEKAESPMNHEIAVFVRIIASVALVTALVFFITGMTMYNDFAFAINFAIGTFVAFVPEGLPATVTMLLTIAAKRMAAENVLVKDLQGVETLGAITCLATDKTGTLTRNQMVVTNVWTNGSMYAVTRAHGDVGEPIDSPDTTGVREILLTSTLCCSIKFDRTDVPMDKRQLLGDATESGLVR</sequence>
<keyword evidence="10" id="KW-1185">Reference proteome</keyword>
<dbReference type="GO" id="GO:1902600">
    <property type="term" value="P:proton transmembrane transport"/>
    <property type="evidence" value="ECO:0007669"/>
    <property type="project" value="TreeGrafter"/>
</dbReference>
<feature type="non-terminal residue" evidence="9">
    <location>
        <position position="310"/>
    </location>
</feature>
<proteinExistence type="predicted"/>
<feature type="domain" description="P-type ATPase A" evidence="8">
    <location>
        <begin position="17"/>
        <end position="127"/>
    </location>
</feature>
<dbReference type="InterPro" id="IPR023299">
    <property type="entry name" value="ATPase_P-typ_cyto_dom_N"/>
</dbReference>
<dbReference type="GO" id="GO:0005524">
    <property type="term" value="F:ATP binding"/>
    <property type="evidence" value="ECO:0007669"/>
    <property type="project" value="InterPro"/>
</dbReference>
<keyword evidence="4 7" id="KW-1133">Transmembrane helix</keyword>
<keyword evidence="2" id="KW-1003">Cell membrane</keyword>
<dbReference type="GO" id="GO:0036376">
    <property type="term" value="P:sodium ion export across plasma membrane"/>
    <property type="evidence" value="ECO:0007669"/>
    <property type="project" value="TreeGrafter"/>
</dbReference>
<protein>
    <recommendedName>
        <fullName evidence="8">P-type ATPase A domain-containing protein</fullName>
    </recommendedName>
</protein>
<dbReference type="Gene3D" id="2.70.150.10">
    <property type="entry name" value="Calcium-transporting ATPase, cytoplasmic transduction domain A"/>
    <property type="match status" value="1"/>
</dbReference>
<name>A0A9W8I1Z9_9FUNG</name>
<evidence type="ECO:0000256" key="5">
    <source>
        <dbReference type="ARBA" id="ARBA00023136"/>
    </source>
</evidence>
<dbReference type="InterPro" id="IPR018303">
    <property type="entry name" value="ATPase_P-typ_P_site"/>
</dbReference>
<dbReference type="GO" id="GO:1990573">
    <property type="term" value="P:potassium ion import across plasma membrane"/>
    <property type="evidence" value="ECO:0007669"/>
    <property type="project" value="TreeGrafter"/>
</dbReference>
<evidence type="ECO:0000313" key="10">
    <source>
        <dbReference type="Proteomes" id="UP001139887"/>
    </source>
</evidence>
<accession>A0A9W8I1Z9</accession>
<evidence type="ECO:0000313" key="9">
    <source>
        <dbReference type="EMBL" id="KAJ2841375.1"/>
    </source>
</evidence>
<feature type="transmembrane region" description="Helical" evidence="7">
    <location>
        <begin position="141"/>
        <end position="164"/>
    </location>
</feature>
<dbReference type="SUPFAM" id="SSF81653">
    <property type="entry name" value="Calcium ATPase, transduction domain A"/>
    <property type="match status" value="1"/>
</dbReference>
<feature type="non-terminal residue" evidence="9">
    <location>
        <position position="1"/>
    </location>
</feature>
<dbReference type="GO" id="GO:0030007">
    <property type="term" value="P:intracellular potassium ion homeostasis"/>
    <property type="evidence" value="ECO:0007669"/>
    <property type="project" value="TreeGrafter"/>
</dbReference>
<dbReference type="GO" id="GO:0006883">
    <property type="term" value="P:intracellular sodium ion homeostasis"/>
    <property type="evidence" value="ECO:0007669"/>
    <property type="project" value="TreeGrafter"/>
</dbReference>
<dbReference type="GO" id="GO:0005886">
    <property type="term" value="C:plasma membrane"/>
    <property type="evidence" value="ECO:0007669"/>
    <property type="project" value="UniProtKB-SubCell"/>
</dbReference>
<evidence type="ECO:0000256" key="2">
    <source>
        <dbReference type="ARBA" id="ARBA00022475"/>
    </source>
</evidence>
<comment type="caution">
    <text evidence="9">The sequence shown here is derived from an EMBL/GenBank/DDBJ whole genome shotgun (WGS) entry which is preliminary data.</text>
</comment>
<feature type="region of interest" description="Disordered" evidence="6">
    <location>
        <begin position="69"/>
        <end position="89"/>
    </location>
</feature>
<dbReference type="InterPro" id="IPR023298">
    <property type="entry name" value="ATPase_P-typ_TM_dom_sf"/>
</dbReference>
<evidence type="ECO:0000256" key="4">
    <source>
        <dbReference type="ARBA" id="ARBA00022989"/>
    </source>
</evidence>
<keyword evidence="3 7" id="KW-0812">Transmembrane</keyword>
<dbReference type="InterPro" id="IPR008250">
    <property type="entry name" value="ATPase_P-typ_transduc_dom_A_sf"/>
</dbReference>
<dbReference type="GO" id="GO:0005391">
    <property type="term" value="F:P-type sodium:potassium-exchanging transporter activity"/>
    <property type="evidence" value="ECO:0007669"/>
    <property type="project" value="TreeGrafter"/>
</dbReference>
<dbReference type="Proteomes" id="UP001139887">
    <property type="component" value="Unassembled WGS sequence"/>
</dbReference>
<keyword evidence="5 7" id="KW-0472">Membrane</keyword>
<dbReference type="InterPro" id="IPR023214">
    <property type="entry name" value="HAD_sf"/>
</dbReference>
<evidence type="ECO:0000256" key="6">
    <source>
        <dbReference type="SAM" id="MobiDB-lite"/>
    </source>
</evidence>
<dbReference type="Gene3D" id="3.40.1110.10">
    <property type="entry name" value="Calcium-transporting ATPase, cytoplasmic domain N"/>
    <property type="match status" value="1"/>
</dbReference>
<dbReference type="SUPFAM" id="SSF81665">
    <property type="entry name" value="Calcium ATPase, transmembrane domain M"/>
    <property type="match status" value="1"/>
</dbReference>
<evidence type="ECO:0000256" key="7">
    <source>
        <dbReference type="SAM" id="Phobius"/>
    </source>
</evidence>
<dbReference type="InterPro" id="IPR050510">
    <property type="entry name" value="Cation_transp_ATPase_P-type"/>
</dbReference>
<dbReference type="SUPFAM" id="SSF81660">
    <property type="entry name" value="Metal cation-transporting ATPase, ATP-binding domain N"/>
    <property type="match status" value="1"/>
</dbReference>
<gene>
    <name evidence="9" type="ORF">IWW36_006278</name>
</gene>
<dbReference type="PANTHER" id="PTHR43294:SF21">
    <property type="entry name" value="CATION TRANSPORTING ATPASE"/>
    <property type="match status" value="1"/>
</dbReference>
<dbReference type="InterPro" id="IPR001757">
    <property type="entry name" value="P_typ_ATPase"/>
</dbReference>
<evidence type="ECO:0000256" key="1">
    <source>
        <dbReference type="ARBA" id="ARBA00004651"/>
    </source>
</evidence>
<dbReference type="NCBIfam" id="TIGR01494">
    <property type="entry name" value="ATPase_P-type"/>
    <property type="match status" value="1"/>
</dbReference>
<dbReference type="Gene3D" id="3.40.50.1000">
    <property type="entry name" value="HAD superfamily/HAD-like"/>
    <property type="match status" value="1"/>
</dbReference>
<evidence type="ECO:0000259" key="8">
    <source>
        <dbReference type="Pfam" id="PF00122"/>
    </source>
</evidence>
<reference evidence="9" key="1">
    <citation type="submission" date="2022-07" db="EMBL/GenBank/DDBJ databases">
        <title>Phylogenomic reconstructions and comparative analyses of Kickxellomycotina fungi.</title>
        <authorList>
            <person name="Reynolds N.K."/>
            <person name="Stajich J.E."/>
            <person name="Barry K."/>
            <person name="Grigoriev I.V."/>
            <person name="Crous P."/>
            <person name="Smith M.E."/>
        </authorList>
    </citation>
    <scope>NUCLEOTIDE SEQUENCE</scope>
    <source>
        <strain evidence="9">NRRL 1566</strain>
    </source>
</reference>
<dbReference type="PRINTS" id="PR00121">
    <property type="entry name" value="NAKATPASE"/>
</dbReference>
<dbReference type="PRINTS" id="PR00119">
    <property type="entry name" value="CATATPASE"/>
</dbReference>
<dbReference type="Pfam" id="PF00122">
    <property type="entry name" value="E1-E2_ATPase"/>
    <property type="match status" value="1"/>
</dbReference>
<evidence type="ECO:0000256" key="3">
    <source>
        <dbReference type="ARBA" id="ARBA00022692"/>
    </source>
</evidence>
<dbReference type="Gene3D" id="1.20.1110.10">
    <property type="entry name" value="Calcium-transporting ATPase, transmembrane domain"/>
    <property type="match status" value="1"/>
</dbReference>
<dbReference type="PROSITE" id="PS00154">
    <property type="entry name" value="ATPASE_E1_E2"/>
    <property type="match status" value="1"/>
</dbReference>
<organism evidence="9 10">
    <name type="scientific">Coemansia brasiliensis</name>
    <dbReference type="NCBI Taxonomy" id="2650707"/>
    <lineage>
        <taxon>Eukaryota</taxon>
        <taxon>Fungi</taxon>
        <taxon>Fungi incertae sedis</taxon>
        <taxon>Zoopagomycota</taxon>
        <taxon>Kickxellomycotina</taxon>
        <taxon>Kickxellomycetes</taxon>
        <taxon>Kickxellales</taxon>
        <taxon>Kickxellaceae</taxon>
        <taxon>Coemansia</taxon>
    </lineage>
</organism>
<dbReference type="AlphaFoldDB" id="A0A9W8I1Z9"/>
<feature type="transmembrane region" description="Helical" evidence="7">
    <location>
        <begin position="170"/>
        <end position="197"/>
    </location>
</feature>
<dbReference type="OrthoDB" id="158672at2759"/>
<dbReference type="PANTHER" id="PTHR43294">
    <property type="entry name" value="SODIUM/POTASSIUM-TRANSPORTING ATPASE SUBUNIT ALPHA"/>
    <property type="match status" value="1"/>
</dbReference>
<dbReference type="InterPro" id="IPR059000">
    <property type="entry name" value="ATPase_P-type_domA"/>
</dbReference>
<dbReference type="EMBL" id="JANBUW010002203">
    <property type="protein sequence ID" value="KAJ2841375.1"/>
    <property type="molecule type" value="Genomic_DNA"/>
</dbReference>
<comment type="subcellular location">
    <subcellularLocation>
        <location evidence="1">Cell membrane</location>
        <topology evidence="1">Multi-pass membrane protein</topology>
    </subcellularLocation>
</comment>